<reference evidence="1" key="1">
    <citation type="submission" date="2013-11" db="EMBL/GenBank/DDBJ databases">
        <title>The Genome Sequence of Phytophthora parasitica IAC_01/95.</title>
        <authorList>
            <consortium name="The Broad Institute Genomics Platform"/>
            <person name="Russ C."/>
            <person name="Tyler B."/>
            <person name="Panabieres F."/>
            <person name="Shan W."/>
            <person name="Tripathy S."/>
            <person name="Grunwald N."/>
            <person name="Machado M."/>
            <person name="Johnson C.S."/>
            <person name="Arredondo F."/>
            <person name="Hong C."/>
            <person name="Coffey M."/>
            <person name="Young S.K."/>
            <person name="Zeng Q."/>
            <person name="Gargeya S."/>
            <person name="Fitzgerald M."/>
            <person name="Abouelleil A."/>
            <person name="Alvarado L."/>
            <person name="Chapman S.B."/>
            <person name="Gainer-Dewar J."/>
            <person name="Goldberg J."/>
            <person name="Griggs A."/>
            <person name="Gujja S."/>
            <person name="Hansen M."/>
            <person name="Howarth C."/>
            <person name="Imamovic A."/>
            <person name="Ireland A."/>
            <person name="Larimer J."/>
            <person name="McCowan C."/>
            <person name="Murphy C."/>
            <person name="Pearson M."/>
            <person name="Poon T.W."/>
            <person name="Priest M."/>
            <person name="Roberts A."/>
            <person name="Saif S."/>
            <person name="Shea T."/>
            <person name="Sykes S."/>
            <person name="Wortman J."/>
            <person name="Nusbaum C."/>
            <person name="Birren B."/>
        </authorList>
    </citation>
    <scope>NUCLEOTIDE SEQUENCE [LARGE SCALE GENOMIC DNA]</scope>
    <source>
        <strain evidence="1">IAC_01/95</strain>
    </source>
</reference>
<organism evidence="1">
    <name type="scientific">Phytophthora nicotianae</name>
    <name type="common">Potato buckeye rot agent</name>
    <name type="synonym">Phytophthora parasitica</name>
    <dbReference type="NCBI Taxonomy" id="4792"/>
    <lineage>
        <taxon>Eukaryota</taxon>
        <taxon>Sar</taxon>
        <taxon>Stramenopiles</taxon>
        <taxon>Oomycota</taxon>
        <taxon>Peronosporomycetes</taxon>
        <taxon>Peronosporales</taxon>
        <taxon>Peronosporaceae</taxon>
        <taxon>Phytophthora</taxon>
    </lineage>
</organism>
<gene>
    <name evidence="1" type="ORF">L914_18707</name>
</gene>
<proteinExistence type="predicted"/>
<name>W2MCT5_PHYNI</name>
<dbReference type="Proteomes" id="UP000054532">
    <property type="component" value="Unassembled WGS sequence"/>
</dbReference>
<evidence type="ECO:0000313" key="1">
    <source>
        <dbReference type="EMBL" id="ETM34135.1"/>
    </source>
</evidence>
<sequence length="78" mass="8584">MELKQKGGNITVESADDYESLEEEDLLQHFDGAYSLENAVKDDCKVPESPFSIADDAVMHGSEAGRRSFLVGCVGLRY</sequence>
<protein>
    <submittedName>
        <fullName evidence="1">Uncharacterized protein</fullName>
    </submittedName>
</protein>
<dbReference type="AlphaFoldDB" id="W2MCT5"/>
<accession>W2MCT5</accession>
<dbReference type="EMBL" id="KI695827">
    <property type="protein sequence ID" value="ETM34135.1"/>
    <property type="molecule type" value="Genomic_DNA"/>
</dbReference>